<evidence type="ECO:0000256" key="1">
    <source>
        <dbReference type="SAM" id="MobiDB-lite"/>
    </source>
</evidence>
<feature type="non-terminal residue" evidence="2">
    <location>
        <position position="104"/>
    </location>
</feature>
<reference evidence="2" key="1">
    <citation type="submission" date="2023-10" db="EMBL/GenBank/DDBJ databases">
        <title>Genome assembly of Pristionchus species.</title>
        <authorList>
            <person name="Yoshida K."/>
            <person name="Sommer R.J."/>
        </authorList>
    </citation>
    <scope>NUCLEOTIDE SEQUENCE</scope>
    <source>
        <strain evidence="2">RS5133</strain>
    </source>
</reference>
<feature type="non-terminal residue" evidence="2">
    <location>
        <position position="1"/>
    </location>
</feature>
<comment type="caution">
    <text evidence="2">The sequence shown here is derived from an EMBL/GenBank/DDBJ whole genome shotgun (WGS) entry which is preliminary data.</text>
</comment>
<dbReference type="EMBL" id="BTSY01000003">
    <property type="protein sequence ID" value="GMT20903.1"/>
    <property type="molecule type" value="Genomic_DNA"/>
</dbReference>
<feature type="region of interest" description="Disordered" evidence="1">
    <location>
        <begin position="1"/>
        <end position="31"/>
    </location>
</feature>
<dbReference type="Proteomes" id="UP001432322">
    <property type="component" value="Unassembled WGS sequence"/>
</dbReference>
<protein>
    <submittedName>
        <fullName evidence="2">Uncharacterized protein</fullName>
    </submittedName>
</protein>
<sequence length="104" mass="10879">AGAAEGGGGGGSGGRTTGGRSMEGVGGGEEMTFSLLSSSVSEVADLINPTTSRRSGDSSMRWISPCSNSLFSFVFSCERIDVREETRSPLFCSTAKRRRPPCSY</sequence>
<gene>
    <name evidence="2" type="ORF">PFISCL1PPCAC_12200</name>
</gene>
<proteinExistence type="predicted"/>
<evidence type="ECO:0000313" key="3">
    <source>
        <dbReference type="Proteomes" id="UP001432322"/>
    </source>
</evidence>
<dbReference type="AlphaFoldDB" id="A0AAV5VRE2"/>
<accession>A0AAV5VRE2</accession>
<name>A0AAV5VRE2_9BILA</name>
<keyword evidence="3" id="KW-1185">Reference proteome</keyword>
<feature type="compositionally biased region" description="Gly residues" evidence="1">
    <location>
        <begin position="1"/>
        <end position="17"/>
    </location>
</feature>
<evidence type="ECO:0000313" key="2">
    <source>
        <dbReference type="EMBL" id="GMT20903.1"/>
    </source>
</evidence>
<organism evidence="2 3">
    <name type="scientific">Pristionchus fissidentatus</name>
    <dbReference type="NCBI Taxonomy" id="1538716"/>
    <lineage>
        <taxon>Eukaryota</taxon>
        <taxon>Metazoa</taxon>
        <taxon>Ecdysozoa</taxon>
        <taxon>Nematoda</taxon>
        <taxon>Chromadorea</taxon>
        <taxon>Rhabditida</taxon>
        <taxon>Rhabditina</taxon>
        <taxon>Diplogasteromorpha</taxon>
        <taxon>Diplogasteroidea</taxon>
        <taxon>Neodiplogasteridae</taxon>
        <taxon>Pristionchus</taxon>
    </lineage>
</organism>